<accession>A0A914HA23</accession>
<protein>
    <submittedName>
        <fullName evidence="2">Uncharacterized protein</fullName>
    </submittedName>
</protein>
<dbReference type="AlphaFoldDB" id="A0A914HA23"/>
<dbReference type="WBParaSite" id="Gr19_v10_g15433.t1">
    <property type="protein sequence ID" value="Gr19_v10_g15433.t1"/>
    <property type="gene ID" value="Gr19_v10_g15433"/>
</dbReference>
<keyword evidence="1" id="KW-1185">Reference proteome</keyword>
<dbReference type="Proteomes" id="UP000887572">
    <property type="component" value="Unplaced"/>
</dbReference>
<proteinExistence type="predicted"/>
<reference evidence="2" key="1">
    <citation type="submission" date="2022-11" db="UniProtKB">
        <authorList>
            <consortium name="WormBaseParasite"/>
        </authorList>
    </citation>
    <scope>IDENTIFICATION</scope>
</reference>
<organism evidence="1 2">
    <name type="scientific">Globodera rostochiensis</name>
    <name type="common">Golden nematode worm</name>
    <name type="synonym">Heterodera rostochiensis</name>
    <dbReference type="NCBI Taxonomy" id="31243"/>
    <lineage>
        <taxon>Eukaryota</taxon>
        <taxon>Metazoa</taxon>
        <taxon>Ecdysozoa</taxon>
        <taxon>Nematoda</taxon>
        <taxon>Chromadorea</taxon>
        <taxon>Rhabditida</taxon>
        <taxon>Tylenchina</taxon>
        <taxon>Tylenchomorpha</taxon>
        <taxon>Tylenchoidea</taxon>
        <taxon>Heteroderidae</taxon>
        <taxon>Heteroderinae</taxon>
        <taxon>Globodera</taxon>
    </lineage>
</organism>
<evidence type="ECO:0000313" key="2">
    <source>
        <dbReference type="WBParaSite" id="Gr19_v10_g15433.t1"/>
    </source>
</evidence>
<sequence length="103" mass="11658">MIETVDLFPAFPADDSANASSAQALVKWLHTPCGDGLPKVLRSIYFYSERMEGLKLEFVNSVVSIIFIICLNRCWDSAEIVPFELKNNLTGEQLVFRQFKKGK</sequence>
<evidence type="ECO:0000313" key="1">
    <source>
        <dbReference type="Proteomes" id="UP000887572"/>
    </source>
</evidence>
<name>A0A914HA23_GLORO</name>